<dbReference type="PANTHER" id="PTHR11987">
    <property type="entry name" value="ALPHA-2,8-SIALYLTRANSFERASE"/>
    <property type="match status" value="1"/>
</dbReference>
<dbReference type="KEGG" id="bpg:Bathy08g02300"/>
<dbReference type="RefSeq" id="XP_007511741.1">
    <property type="nucleotide sequence ID" value="XM_007511679.1"/>
</dbReference>
<reference evidence="13 14" key="1">
    <citation type="submission" date="2011-10" db="EMBL/GenBank/DDBJ databases">
        <authorList>
            <person name="Genoscope - CEA"/>
        </authorList>
    </citation>
    <scope>NUCLEOTIDE SEQUENCE [LARGE SCALE GENOMIC DNA]</scope>
    <source>
        <strain evidence="13 14">RCC 1105</strain>
    </source>
</reference>
<evidence type="ECO:0000256" key="4">
    <source>
        <dbReference type="ARBA" id="ARBA00022679"/>
    </source>
</evidence>
<keyword evidence="7 12" id="KW-1133">Transmembrane helix</keyword>
<keyword evidence="8" id="KW-0333">Golgi apparatus</keyword>
<evidence type="ECO:0000256" key="5">
    <source>
        <dbReference type="ARBA" id="ARBA00022692"/>
    </source>
</evidence>
<evidence type="ECO:0008006" key="15">
    <source>
        <dbReference type="Google" id="ProtNLM"/>
    </source>
</evidence>
<feature type="region of interest" description="Disordered" evidence="11">
    <location>
        <begin position="53"/>
        <end position="75"/>
    </location>
</feature>
<organism evidence="13 14">
    <name type="scientific">Bathycoccus prasinos</name>
    <dbReference type="NCBI Taxonomy" id="41875"/>
    <lineage>
        <taxon>Eukaryota</taxon>
        <taxon>Viridiplantae</taxon>
        <taxon>Chlorophyta</taxon>
        <taxon>Mamiellophyceae</taxon>
        <taxon>Mamiellales</taxon>
        <taxon>Bathycoccaceae</taxon>
        <taxon>Bathycoccus</taxon>
    </lineage>
</organism>
<sequence>MRGSFFTTNGSAHNARFASGTTGVHKRKKMMLLVLFVFVVCLVCGTWTFRGSSAAGKNDAPFTSSSYSKRSGGKGKQTLLDSFEKEVHEHVFEPIAHGLFGGGSDDDTVSDEDDDDDDSERGGEKEEEEDETIAADANADLKYREENEKAEMHDEEENQEADGYEVATMEKNAAIEREVRLEETARKASNMPKAFAIHRGNAKCANAPKEMLPRFSKQIGLRKKEGKVLPAKAGYVGVSRIDGATKGTVRVRTENGPRTKKVESSANPTVKNRDEEALIACLEDLSKCQLDSENDSIRKAAWKLGGTMDAKLGKSLAGIERKKTCAIVGNGGALMAKEYGQYIDKHDVVVRINVLDNNNAKFNASLGQKATHRVLSYKMSKDVCCLQPASKHPPDNDELIYLAWFPAMRKQLISRLAKRQKRKVIEMHDAHLKSIIQSFKKMREELVRLGFGPFEDWEYMTSGMHAVLTFARSCETVDVYGFTTDSGGKEPYWFTGRKVAPRSGRTQHAWDHERMILRLLAASGVVNVCT</sequence>
<dbReference type="GeneID" id="19014209"/>
<dbReference type="Proteomes" id="UP000198341">
    <property type="component" value="Chromosome 8"/>
</dbReference>
<feature type="compositionally biased region" description="Acidic residues" evidence="11">
    <location>
        <begin position="104"/>
        <end position="133"/>
    </location>
</feature>
<evidence type="ECO:0000313" key="13">
    <source>
        <dbReference type="EMBL" id="CCO17862.1"/>
    </source>
</evidence>
<evidence type="ECO:0000256" key="10">
    <source>
        <dbReference type="ARBA" id="ARBA00023180"/>
    </source>
</evidence>
<evidence type="ECO:0000256" key="12">
    <source>
        <dbReference type="SAM" id="Phobius"/>
    </source>
</evidence>
<dbReference type="CDD" id="cd19952">
    <property type="entry name" value="GT29"/>
    <property type="match status" value="1"/>
</dbReference>
<keyword evidence="14" id="KW-1185">Reference proteome</keyword>
<dbReference type="GO" id="GO:0003828">
    <property type="term" value="F:alpha-N-acetylneuraminate alpha-2,8-sialyltransferase activity"/>
    <property type="evidence" value="ECO:0007669"/>
    <property type="project" value="TreeGrafter"/>
</dbReference>
<evidence type="ECO:0000256" key="1">
    <source>
        <dbReference type="ARBA" id="ARBA00004323"/>
    </source>
</evidence>
<dbReference type="AlphaFoldDB" id="K8EI85"/>
<name>K8EI85_9CHLO</name>
<feature type="region of interest" description="Disordered" evidence="11">
    <location>
        <begin position="94"/>
        <end position="140"/>
    </location>
</feature>
<feature type="transmembrane region" description="Helical" evidence="12">
    <location>
        <begin position="30"/>
        <end position="49"/>
    </location>
</feature>
<accession>K8EI85</accession>
<gene>
    <name evidence="13" type="ORF">Bathy08g02300</name>
</gene>
<dbReference type="Gene3D" id="3.90.1480.20">
    <property type="entry name" value="Glycosyl transferase family 29"/>
    <property type="match status" value="1"/>
</dbReference>
<protein>
    <recommendedName>
        <fullName evidence="15">Sialyltransferase</fullName>
    </recommendedName>
</protein>
<evidence type="ECO:0000256" key="11">
    <source>
        <dbReference type="SAM" id="MobiDB-lite"/>
    </source>
</evidence>
<dbReference type="GO" id="GO:0009311">
    <property type="term" value="P:oligosaccharide metabolic process"/>
    <property type="evidence" value="ECO:0007669"/>
    <property type="project" value="TreeGrafter"/>
</dbReference>
<evidence type="ECO:0000256" key="9">
    <source>
        <dbReference type="ARBA" id="ARBA00023136"/>
    </source>
</evidence>
<comment type="similarity">
    <text evidence="2">Belongs to the glycosyltransferase 29 family.</text>
</comment>
<evidence type="ECO:0000256" key="3">
    <source>
        <dbReference type="ARBA" id="ARBA00022676"/>
    </source>
</evidence>
<evidence type="ECO:0000313" key="14">
    <source>
        <dbReference type="Proteomes" id="UP000198341"/>
    </source>
</evidence>
<dbReference type="OrthoDB" id="10264956at2759"/>
<keyword evidence="6" id="KW-0735">Signal-anchor</keyword>
<dbReference type="InterPro" id="IPR050943">
    <property type="entry name" value="Glycosyltr_29_Sialyltrsf"/>
</dbReference>
<dbReference type="GO" id="GO:0006491">
    <property type="term" value="P:N-glycan processing"/>
    <property type="evidence" value="ECO:0007669"/>
    <property type="project" value="TreeGrafter"/>
</dbReference>
<keyword evidence="9 12" id="KW-0472">Membrane</keyword>
<dbReference type="EMBL" id="FO082271">
    <property type="protein sequence ID" value="CCO17862.1"/>
    <property type="molecule type" value="Genomic_DNA"/>
</dbReference>
<dbReference type="eggNOG" id="KOG2692">
    <property type="taxonomic scope" value="Eukaryota"/>
</dbReference>
<dbReference type="Pfam" id="PF00777">
    <property type="entry name" value="Glyco_transf_29"/>
    <property type="match status" value="1"/>
</dbReference>
<evidence type="ECO:0000256" key="8">
    <source>
        <dbReference type="ARBA" id="ARBA00023034"/>
    </source>
</evidence>
<evidence type="ECO:0000256" key="2">
    <source>
        <dbReference type="ARBA" id="ARBA00006003"/>
    </source>
</evidence>
<dbReference type="InterPro" id="IPR038578">
    <property type="entry name" value="GT29-like_sf"/>
</dbReference>
<dbReference type="InterPro" id="IPR001675">
    <property type="entry name" value="Glyco_trans_29"/>
</dbReference>
<evidence type="ECO:0000256" key="6">
    <source>
        <dbReference type="ARBA" id="ARBA00022968"/>
    </source>
</evidence>
<keyword evidence="3" id="KW-0328">Glycosyltransferase</keyword>
<comment type="subcellular location">
    <subcellularLocation>
        <location evidence="1">Golgi apparatus membrane</location>
        <topology evidence="1">Single-pass type II membrane protein</topology>
    </subcellularLocation>
</comment>
<keyword evidence="5 12" id="KW-0812">Transmembrane</keyword>
<dbReference type="GO" id="GO:0000139">
    <property type="term" value="C:Golgi membrane"/>
    <property type="evidence" value="ECO:0007669"/>
    <property type="project" value="UniProtKB-SubCell"/>
</dbReference>
<evidence type="ECO:0000256" key="7">
    <source>
        <dbReference type="ARBA" id="ARBA00022989"/>
    </source>
</evidence>
<dbReference type="PANTHER" id="PTHR11987:SF53">
    <property type="entry name" value="ALPHA-2,8-SIALYLTRANSFERASE 8F-LIKE"/>
    <property type="match status" value="1"/>
</dbReference>
<proteinExistence type="inferred from homology"/>
<keyword evidence="10" id="KW-0325">Glycoprotein</keyword>
<keyword evidence="4" id="KW-0808">Transferase</keyword>